<feature type="compositionally biased region" description="Basic and acidic residues" evidence="2">
    <location>
        <begin position="167"/>
        <end position="181"/>
    </location>
</feature>
<dbReference type="Gene3D" id="2.60.120.200">
    <property type="match status" value="1"/>
</dbReference>
<comment type="caution">
    <text evidence="1">Lacks conserved residue(s) required for the propagation of feature annotation.</text>
</comment>
<dbReference type="SUPFAM" id="SSF49899">
    <property type="entry name" value="Concanavalin A-like lectins/glucanases"/>
    <property type="match status" value="1"/>
</dbReference>
<sequence>MIYNNTNYVTTCDGKWHGVNILKNNQRLAMKLDDVAETIVRSAKPTTATVLTGLDIESALYIGGIKPGSKAEHFIKKFDIPIQGSFGGCIRGLSVSYNPYDIGMNTEEGVAYNLDGCPSSTVLPGEVETCKASLEAHVYKGTDLETDDTGLRTFTPALTDGLTAGRPDGRTAGRPDGRPDGRAGGGRAGGRAGGGRTACDLVL</sequence>
<dbReference type="Proteomes" id="UP001209878">
    <property type="component" value="Unassembled WGS sequence"/>
</dbReference>
<accession>A0AAD9KTZ7</accession>
<dbReference type="Pfam" id="PF00054">
    <property type="entry name" value="Laminin_G_1"/>
    <property type="match status" value="1"/>
</dbReference>
<dbReference type="CDD" id="cd00110">
    <property type="entry name" value="LamG"/>
    <property type="match status" value="1"/>
</dbReference>
<dbReference type="AlphaFoldDB" id="A0AAD9KTZ7"/>
<dbReference type="InterPro" id="IPR013320">
    <property type="entry name" value="ConA-like_dom_sf"/>
</dbReference>
<evidence type="ECO:0000313" key="5">
    <source>
        <dbReference type="Proteomes" id="UP001209878"/>
    </source>
</evidence>
<evidence type="ECO:0000259" key="3">
    <source>
        <dbReference type="PROSITE" id="PS50025"/>
    </source>
</evidence>
<evidence type="ECO:0000256" key="2">
    <source>
        <dbReference type="SAM" id="MobiDB-lite"/>
    </source>
</evidence>
<keyword evidence="5" id="KW-1185">Reference proteome</keyword>
<feature type="compositionally biased region" description="Gly residues" evidence="2">
    <location>
        <begin position="182"/>
        <end position="196"/>
    </location>
</feature>
<gene>
    <name evidence="4" type="ORF">NP493_644g03009</name>
</gene>
<comment type="caution">
    <text evidence="4">The sequence shown here is derived from an EMBL/GenBank/DDBJ whole genome shotgun (WGS) entry which is preliminary data.</text>
</comment>
<evidence type="ECO:0000256" key="1">
    <source>
        <dbReference type="PROSITE-ProRule" id="PRU00122"/>
    </source>
</evidence>
<feature type="region of interest" description="Disordered" evidence="2">
    <location>
        <begin position="156"/>
        <end position="196"/>
    </location>
</feature>
<dbReference type="EMBL" id="JAODUO010000644">
    <property type="protein sequence ID" value="KAK2176713.1"/>
    <property type="molecule type" value="Genomic_DNA"/>
</dbReference>
<feature type="domain" description="Laminin G" evidence="3">
    <location>
        <begin position="1"/>
        <end position="117"/>
    </location>
</feature>
<dbReference type="PROSITE" id="PS50025">
    <property type="entry name" value="LAM_G_DOMAIN"/>
    <property type="match status" value="1"/>
</dbReference>
<organism evidence="4 5">
    <name type="scientific">Ridgeia piscesae</name>
    <name type="common">Tubeworm</name>
    <dbReference type="NCBI Taxonomy" id="27915"/>
    <lineage>
        <taxon>Eukaryota</taxon>
        <taxon>Metazoa</taxon>
        <taxon>Spiralia</taxon>
        <taxon>Lophotrochozoa</taxon>
        <taxon>Annelida</taxon>
        <taxon>Polychaeta</taxon>
        <taxon>Sedentaria</taxon>
        <taxon>Canalipalpata</taxon>
        <taxon>Sabellida</taxon>
        <taxon>Siboglinidae</taxon>
        <taxon>Ridgeia</taxon>
    </lineage>
</organism>
<proteinExistence type="predicted"/>
<protein>
    <recommendedName>
        <fullName evidence="3">Laminin G domain-containing protein</fullName>
    </recommendedName>
</protein>
<reference evidence="4" key="1">
    <citation type="journal article" date="2023" name="Mol. Biol. Evol.">
        <title>Third-Generation Sequencing Reveals the Adaptive Role of the Epigenome in Three Deep-Sea Polychaetes.</title>
        <authorList>
            <person name="Perez M."/>
            <person name="Aroh O."/>
            <person name="Sun Y."/>
            <person name="Lan Y."/>
            <person name="Juniper S.K."/>
            <person name="Young C.R."/>
            <person name="Angers B."/>
            <person name="Qian P.Y."/>
        </authorList>
    </citation>
    <scope>NUCLEOTIDE SEQUENCE</scope>
    <source>
        <strain evidence="4">R07B-5</strain>
    </source>
</reference>
<name>A0AAD9KTZ7_RIDPI</name>
<evidence type="ECO:0000313" key="4">
    <source>
        <dbReference type="EMBL" id="KAK2176713.1"/>
    </source>
</evidence>
<dbReference type="InterPro" id="IPR001791">
    <property type="entry name" value="Laminin_G"/>
</dbReference>